<dbReference type="InterPro" id="IPR036736">
    <property type="entry name" value="ACP-like_sf"/>
</dbReference>
<dbReference type="Pfam" id="PF08659">
    <property type="entry name" value="KR"/>
    <property type="match status" value="1"/>
</dbReference>
<dbReference type="InterPro" id="IPR001227">
    <property type="entry name" value="Ac_transferase_dom_sf"/>
</dbReference>
<dbReference type="InterPro" id="IPR016039">
    <property type="entry name" value="Thiolase-like"/>
</dbReference>
<dbReference type="Gene3D" id="3.10.129.110">
    <property type="entry name" value="Polyketide synthase dehydratase"/>
    <property type="match status" value="1"/>
</dbReference>
<dbReference type="InterPro" id="IPR014031">
    <property type="entry name" value="Ketoacyl_synth_C"/>
</dbReference>
<dbReference type="InterPro" id="IPR020841">
    <property type="entry name" value="PKS_Beta-ketoAc_synthase_dom"/>
</dbReference>
<dbReference type="InterPro" id="IPR016035">
    <property type="entry name" value="Acyl_Trfase/lysoPLipase"/>
</dbReference>
<dbReference type="SMART" id="SM00823">
    <property type="entry name" value="PKS_PP"/>
    <property type="match status" value="1"/>
</dbReference>
<dbReference type="InterPro" id="IPR049900">
    <property type="entry name" value="PKS_mFAS_DH"/>
</dbReference>
<dbReference type="SMART" id="SM00822">
    <property type="entry name" value="PKS_KR"/>
    <property type="match status" value="1"/>
</dbReference>
<dbReference type="SMART" id="SM00827">
    <property type="entry name" value="PKS_AT"/>
    <property type="match status" value="1"/>
</dbReference>
<dbReference type="CDD" id="cd00833">
    <property type="entry name" value="PKS"/>
    <property type="match status" value="1"/>
</dbReference>
<proteinExistence type="predicted"/>
<dbReference type="PANTHER" id="PTHR43775:SF22">
    <property type="entry name" value="SYNTHASE, PUTATIVE (JCVI)-RELATED"/>
    <property type="match status" value="1"/>
</dbReference>
<dbReference type="Pfam" id="PF00550">
    <property type="entry name" value="PP-binding"/>
    <property type="match status" value="1"/>
</dbReference>
<dbReference type="InterPro" id="IPR020807">
    <property type="entry name" value="PKS_DH"/>
</dbReference>
<dbReference type="EC" id="2.3.1.165" evidence="5"/>
<dbReference type="HOGENOM" id="CLU_000022_35_5_1"/>
<feature type="active site" description="Proton acceptor; for dehydratase activity" evidence="6">
    <location>
        <position position="963"/>
    </location>
</feature>
<evidence type="ECO:0000259" key="10">
    <source>
        <dbReference type="PROSITE" id="PS52019"/>
    </source>
</evidence>
<keyword evidence="1" id="KW-0596">Phosphopantetheine</keyword>
<dbReference type="PROSITE" id="PS52019">
    <property type="entry name" value="PKS_MFAS_DH"/>
    <property type="match status" value="1"/>
</dbReference>
<feature type="region of interest" description="Disordered" evidence="7">
    <location>
        <begin position="1"/>
        <end position="23"/>
    </location>
</feature>
<dbReference type="InterPro" id="IPR020806">
    <property type="entry name" value="PKS_PP-bd"/>
</dbReference>
<dbReference type="Pfam" id="PF16197">
    <property type="entry name" value="KAsynt_C_assoc"/>
    <property type="match status" value="1"/>
</dbReference>
<dbReference type="InterPro" id="IPR042104">
    <property type="entry name" value="PKS_dehydratase_sf"/>
</dbReference>
<evidence type="ECO:0000256" key="6">
    <source>
        <dbReference type="PROSITE-ProRule" id="PRU01363"/>
    </source>
</evidence>
<dbReference type="InterPro" id="IPR018201">
    <property type="entry name" value="Ketoacyl_synth_AS"/>
</dbReference>
<dbReference type="Gene3D" id="3.40.50.720">
    <property type="entry name" value="NAD(P)-binding Rossmann-like Domain"/>
    <property type="match status" value="1"/>
</dbReference>
<evidence type="ECO:0000259" key="9">
    <source>
        <dbReference type="PROSITE" id="PS52004"/>
    </source>
</evidence>
<dbReference type="SUPFAM" id="SSF53901">
    <property type="entry name" value="Thiolase-like"/>
    <property type="match status" value="1"/>
</dbReference>
<dbReference type="RefSeq" id="XP_040634936.1">
    <property type="nucleotide sequence ID" value="XM_040787472.1"/>
</dbReference>
<dbReference type="GO" id="GO:0044550">
    <property type="term" value="P:secondary metabolite biosynthetic process"/>
    <property type="evidence" value="ECO:0007669"/>
    <property type="project" value="UniProtKB-ARBA"/>
</dbReference>
<dbReference type="InterPro" id="IPR014030">
    <property type="entry name" value="Ketoacyl_synth_N"/>
</dbReference>
<protein>
    <recommendedName>
        <fullName evidence="5">6-methylsalicylic acid synthase</fullName>
        <ecNumber evidence="5">2.3.1.165</ecNumber>
    </recommendedName>
</protein>
<name>A0A017S327_ASPRC</name>
<dbReference type="CDD" id="cd05274">
    <property type="entry name" value="KR_FAS_SDR_x"/>
    <property type="match status" value="1"/>
</dbReference>
<dbReference type="SUPFAM" id="SSF51735">
    <property type="entry name" value="NAD(P)-binding Rossmann-fold domains"/>
    <property type="match status" value="2"/>
</dbReference>
<evidence type="ECO:0000313" key="11">
    <source>
        <dbReference type="EMBL" id="EYE91246.1"/>
    </source>
</evidence>
<evidence type="ECO:0000256" key="2">
    <source>
        <dbReference type="ARBA" id="ARBA00022553"/>
    </source>
</evidence>
<feature type="domain" description="PKS/mFAS DH" evidence="10">
    <location>
        <begin position="931"/>
        <end position="1206"/>
    </location>
</feature>
<dbReference type="SUPFAM" id="SSF52151">
    <property type="entry name" value="FabD/lysophospholipase-like"/>
    <property type="match status" value="1"/>
</dbReference>
<dbReference type="PANTHER" id="PTHR43775">
    <property type="entry name" value="FATTY ACID SYNTHASE"/>
    <property type="match status" value="1"/>
</dbReference>
<dbReference type="STRING" id="1388766.A0A017S327"/>
<feature type="region of interest" description="N-terminal hotdog fold" evidence="6">
    <location>
        <begin position="931"/>
        <end position="1048"/>
    </location>
</feature>
<dbReference type="SUPFAM" id="SSF47336">
    <property type="entry name" value="ACP-like"/>
    <property type="match status" value="1"/>
</dbReference>
<feature type="region of interest" description="C-terminal hotdog fold" evidence="6">
    <location>
        <begin position="1064"/>
        <end position="1206"/>
    </location>
</feature>
<dbReference type="PROSITE" id="PS00606">
    <property type="entry name" value="KS3_1"/>
    <property type="match status" value="1"/>
</dbReference>
<evidence type="ECO:0000256" key="5">
    <source>
        <dbReference type="ARBA" id="ARBA00038879"/>
    </source>
</evidence>
<dbReference type="InterPro" id="IPR057326">
    <property type="entry name" value="KR_dom"/>
</dbReference>
<dbReference type="InterPro" id="IPR016036">
    <property type="entry name" value="Malonyl_transacylase_ACP-bd"/>
</dbReference>
<dbReference type="InterPro" id="IPR049552">
    <property type="entry name" value="PKS_DH_N"/>
</dbReference>
<dbReference type="InterPro" id="IPR032821">
    <property type="entry name" value="PKS_assoc"/>
</dbReference>
<evidence type="ECO:0000313" key="12">
    <source>
        <dbReference type="Proteomes" id="UP000019804"/>
    </source>
</evidence>
<feature type="region of interest" description="Disordered" evidence="7">
    <location>
        <begin position="1681"/>
        <end position="1701"/>
    </location>
</feature>
<feature type="domain" description="Carrier" evidence="8">
    <location>
        <begin position="1706"/>
        <end position="1780"/>
    </location>
</feature>
<dbReference type="SMART" id="SM00826">
    <property type="entry name" value="PKS_DH"/>
    <property type="match status" value="1"/>
</dbReference>
<keyword evidence="3" id="KW-0808">Transferase</keyword>
<dbReference type="GO" id="GO:0031177">
    <property type="term" value="F:phosphopantetheine binding"/>
    <property type="evidence" value="ECO:0007669"/>
    <property type="project" value="InterPro"/>
</dbReference>
<dbReference type="SMART" id="SM00825">
    <property type="entry name" value="PKS_KS"/>
    <property type="match status" value="1"/>
</dbReference>
<sequence>MCTSTPSTPRSRFDDSRSTPVTEHSNMMQARFQDVAVVGMGCRVADGIQSPEQLWQALLGQKVASTEMPPKRWAPYHNRDSRNPKVMSQVPNRGYYVKDIEGFDCQFFGISPKEAEQMDPQQRVSLEVAWEALEDAGISAKTLGGSDTAVFWGVNSNDYGSLILEDLANIDAWMGIGTAYCGVPNRISYHLNLMGPSVAVDAACASSLVAVHHGIKAIVGGESKIAIVGGVNALCSPGLTTVLARAGVISSEGQCRSFDDTANGYGRGEGAGAVVLKNLSQAVHDGDHIMAVIKGSAVAHNGRNNGIMAPNAKAQQLVAQKALHAAGIDPHTVRYVEAHATSTALGDPTEVSAVAETYGVGRPSDDPCYIGSIKPNIGHLEAGAGVMGLIKAVLAIQKGILPPQANLQTLNTRINWQETGLRVVQKPTDWPNPNDLRRAAVCSYGYGGTVSHAILEEFPQYTKPYSLDEENVHSMGPQLLLLSAPQEQRLPASAELLSTWIRQQGSELGLADLCQTMATRRSHHDFRISAVVEDIDGVIAALDCIQQHSTGNPWIAQSRVLPSDVRKDVVWVFSGHGAQWTNMGKELVNSPAFYDAVEPLDVVVREEIGLSPIEWLHQGDFASSDRIQILTYIVQIGISAVLNSHGIFPQAVIGHSVGEIAASVVAGALSPIEGALIVTRRAVLYRQVMGHGAMALVSRSSEYVCQDLNEKGATNVTVAIDSSPSSCVIAGPREDVAIVVQQYQDQGTKTFTVKTDIAFHSPAVLSKLGEPLLSALRDALQPTQPAVQLYSTSLSDARGQDPRDTSYWVNNMISPVKLTSAVGAAIEDGHRRFLEVSSHPVVSHSISETIMDHGVDDFSVLTTLCRDQPAIKNILHAVGRLYCSGADINNSKQRRVNNWIQGIPTGPWMHRPLWREATTTGTADVHDVNTHTLLGKRTAVAGTEMVVFSTTLDQDTKPFPLSHPVSGTEIIPAACLINTFLGATGTSLLQNINLKVPVAVGTPRNIQVVVKQDHEVKLMSRLAKGEQRDEDSWVTHTTGHGVNCRPEAATEVKFNISAVKARIGAQLRDDFTIDYLAKVGVGAMGFPWTVTEHHGNTSEMIARVDVAPASEIFSDWSPSSWAPFLDAATSIGSTIFFDIPRLRMPAQIQQVEVFTEQNPPKVGWVYVQQDTNTEYSSHVYIVDESGTLLAKFTSMRFSEIEGTPGASGGSISGLVHRLAWPPALPAEKPIRVEKVILIGSDVAMRDMYAKTLPTHVRSFQLSGIDDLDNQLPHEFVPNHGTGTVIVYIPHEVHSLQEVPVMTETFTWQLLEVTKFFAQRSLPVKIFVLTDDATQGETPTALAHAPLLGLSRIIASEHPNLFGGLIDCEQRVMPLAVMKYIQGADIIRISDGIARTARLRAFSPEDRTHRQSKSLPRPEGTYLIVGGLGVLGFAVAEFLAEQGARRLVLVSRRSLPPRRTWDTIHDNGIKSTITKIQALEQKGVSVHTVSIDITNASATSSLLGELDRLGLPPVLGVIHAAGVLENQLIMETTQDALNRVLSAKVSGTLALHEAFPPNTLDFFVLFSSCGQLFGFPGQGSYASSNAFLDTLATHRRNLGDNAVAFQWTAWQGMGLGSDSDFVAAELESKGITNVNRHDAFQAWLHLAQYDTDHGVVLRSRVFDEGEPLPTPILNDIAIRRATEPSEGGESKSGSKPALPSSGPELKSYLDEQIRICVANVLNLSADEIDSKATLSNLGLDSVMSVSLRRQLQQAFKINVPPTLVWNYPTTYHLVGWFFEKLAQ</sequence>
<feature type="domain" description="Ketosynthase family 3 (KS3)" evidence="9">
    <location>
        <begin position="32"/>
        <end position="457"/>
    </location>
</feature>
<dbReference type="EMBL" id="KK088447">
    <property type="protein sequence ID" value="EYE91246.1"/>
    <property type="molecule type" value="Genomic_DNA"/>
</dbReference>
<evidence type="ECO:0000259" key="8">
    <source>
        <dbReference type="PROSITE" id="PS50075"/>
    </source>
</evidence>
<dbReference type="PROSITE" id="PS52004">
    <property type="entry name" value="KS3_2"/>
    <property type="match status" value="1"/>
</dbReference>
<organism evidence="11 12">
    <name type="scientific">Aspergillus ruber (strain CBS 135680)</name>
    <dbReference type="NCBI Taxonomy" id="1388766"/>
    <lineage>
        <taxon>Eukaryota</taxon>
        <taxon>Fungi</taxon>
        <taxon>Dikarya</taxon>
        <taxon>Ascomycota</taxon>
        <taxon>Pezizomycotina</taxon>
        <taxon>Eurotiomycetes</taxon>
        <taxon>Eurotiomycetidae</taxon>
        <taxon>Eurotiales</taxon>
        <taxon>Aspergillaceae</taxon>
        <taxon>Aspergillus</taxon>
        <taxon>Aspergillus subgen. Aspergillus</taxon>
    </lineage>
</organism>
<dbReference type="Pfam" id="PF02801">
    <property type="entry name" value="Ketoacyl-synt_C"/>
    <property type="match status" value="1"/>
</dbReference>
<reference evidence="12" key="1">
    <citation type="journal article" date="2014" name="Nat. Commun.">
        <title>Genomic adaptations of the halophilic Dead Sea filamentous fungus Eurotium rubrum.</title>
        <authorList>
            <person name="Kis-Papo T."/>
            <person name="Weig A.R."/>
            <person name="Riley R."/>
            <person name="Persoh D."/>
            <person name="Salamov A."/>
            <person name="Sun H."/>
            <person name="Lipzen A."/>
            <person name="Wasser S.P."/>
            <person name="Rambold G."/>
            <person name="Grigoriev I.V."/>
            <person name="Nevo E."/>
        </authorList>
    </citation>
    <scope>NUCLEOTIDE SEQUENCE [LARGE SCALE GENOMIC DNA]</scope>
    <source>
        <strain evidence="12">CBS 135680</strain>
    </source>
</reference>
<feature type="compositionally biased region" description="Low complexity" evidence="7">
    <location>
        <begin position="1683"/>
        <end position="1695"/>
    </location>
</feature>
<dbReference type="InterPro" id="IPR009081">
    <property type="entry name" value="PP-bd_ACP"/>
</dbReference>
<dbReference type="InterPro" id="IPR013968">
    <property type="entry name" value="PKS_KR"/>
</dbReference>
<dbReference type="Pfam" id="PF00698">
    <property type="entry name" value="Acyl_transf_1"/>
    <property type="match status" value="1"/>
</dbReference>
<dbReference type="Gene3D" id="3.40.366.10">
    <property type="entry name" value="Malonyl-Coenzyme A Acyl Carrier Protein, domain 2"/>
    <property type="match status" value="1"/>
</dbReference>
<dbReference type="OrthoDB" id="5334845at2759"/>
<dbReference type="GO" id="GO:0004312">
    <property type="term" value="F:fatty acid synthase activity"/>
    <property type="evidence" value="ECO:0007669"/>
    <property type="project" value="TreeGrafter"/>
</dbReference>
<evidence type="ECO:0000256" key="3">
    <source>
        <dbReference type="ARBA" id="ARBA00022679"/>
    </source>
</evidence>
<dbReference type="GO" id="GO:0004315">
    <property type="term" value="F:3-oxoacyl-[acyl-carrier-protein] synthase activity"/>
    <property type="evidence" value="ECO:0007669"/>
    <property type="project" value="InterPro"/>
</dbReference>
<accession>A0A017S327</accession>
<dbReference type="GO" id="GO:0050641">
    <property type="term" value="F:6-methylsalicylic acid synthase activity"/>
    <property type="evidence" value="ECO:0007669"/>
    <property type="project" value="UniProtKB-EC"/>
</dbReference>
<feature type="compositionally biased region" description="Polar residues" evidence="7">
    <location>
        <begin position="1"/>
        <end position="10"/>
    </location>
</feature>
<feature type="active site" description="Proton donor; for dehydratase activity" evidence="6">
    <location>
        <position position="1126"/>
    </location>
</feature>
<dbReference type="Gene3D" id="3.40.47.10">
    <property type="match status" value="1"/>
</dbReference>
<keyword evidence="12" id="KW-1185">Reference proteome</keyword>
<dbReference type="InterPro" id="IPR014043">
    <property type="entry name" value="Acyl_transferase_dom"/>
</dbReference>
<dbReference type="Pfam" id="PF00109">
    <property type="entry name" value="ketoacyl-synt"/>
    <property type="match status" value="1"/>
</dbReference>
<dbReference type="InterPro" id="IPR050091">
    <property type="entry name" value="PKS_NRPS_Biosynth_Enz"/>
</dbReference>
<dbReference type="SMART" id="SM01294">
    <property type="entry name" value="PKS_PP_betabranch"/>
    <property type="match status" value="1"/>
</dbReference>
<evidence type="ECO:0000256" key="7">
    <source>
        <dbReference type="SAM" id="MobiDB-lite"/>
    </source>
</evidence>
<evidence type="ECO:0000256" key="1">
    <source>
        <dbReference type="ARBA" id="ARBA00022450"/>
    </source>
</evidence>
<gene>
    <name evidence="11" type="ORF">EURHEDRAFT_547227</name>
</gene>
<dbReference type="Proteomes" id="UP000019804">
    <property type="component" value="Unassembled WGS sequence"/>
</dbReference>
<dbReference type="Gene3D" id="3.30.70.250">
    <property type="entry name" value="Malonyl-CoA ACP transacylase, ACP-binding"/>
    <property type="match status" value="1"/>
</dbReference>
<dbReference type="GO" id="GO:0006633">
    <property type="term" value="P:fatty acid biosynthetic process"/>
    <property type="evidence" value="ECO:0007669"/>
    <property type="project" value="InterPro"/>
</dbReference>
<dbReference type="Pfam" id="PF21089">
    <property type="entry name" value="PKS_DH_N"/>
    <property type="match status" value="1"/>
</dbReference>
<dbReference type="SUPFAM" id="SSF55048">
    <property type="entry name" value="Probable ACP-binding domain of malonyl-CoA ACP transacylase"/>
    <property type="match status" value="1"/>
</dbReference>
<keyword evidence="4" id="KW-0511">Multifunctional enzyme</keyword>
<evidence type="ECO:0000256" key="4">
    <source>
        <dbReference type="ARBA" id="ARBA00023268"/>
    </source>
</evidence>
<dbReference type="InterPro" id="IPR036291">
    <property type="entry name" value="NAD(P)-bd_dom_sf"/>
</dbReference>
<dbReference type="PROSITE" id="PS50075">
    <property type="entry name" value="CARRIER"/>
    <property type="match status" value="1"/>
</dbReference>
<keyword evidence="2" id="KW-0597">Phosphoprotein</keyword>
<dbReference type="GeneID" id="63702596"/>
<dbReference type="Gene3D" id="1.10.1200.10">
    <property type="entry name" value="ACP-like"/>
    <property type="match status" value="1"/>
</dbReference>